<protein>
    <submittedName>
        <fullName evidence="2">PepSY domain-containing protein</fullName>
    </submittedName>
</protein>
<evidence type="ECO:0000313" key="2">
    <source>
        <dbReference type="EMBL" id="MCE4538667.1"/>
    </source>
</evidence>
<feature type="transmembrane region" description="Helical" evidence="1">
    <location>
        <begin position="354"/>
        <end position="375"/>
    </location>
</feature>
<dbReference type="InterPro" id="IPR005625">
    <property type="entry name" value="PepSY-ass_TM"/>
</dbReference>
<keyword evidence="1" id="KW-1133">Transmembrane helix</keyword>
<comment type="caution">
    <text evidence="2">The sequence shown here is derived from an EMBL/GenBank/DDBJ whole genome shotgun (WGS) entry which is preliminary data.</text>
</comment>
<feature type="transmembrane region" description="Helical" evidence="1">
    <location>
        <begin position="147"/>
        <end position="171"/>
    </location>
</feature>
<dbReference type="RefSeq" id="WP_233393110.1">
    <property type="nucleotide sequence ID" value="NZ_JAJTWT010000006.1"/>
</dbReference>
<accession>A0ABS8XCJ4</accession>
<name>A0ABS8XCJ4_9BURK</name>
<keyword evidence="1" id="KW-0812">Transmembrane</keyword>
<keyword evidence="3" id="KW-1185">Reference proteome</keyword>
<proteinExistence type="predicted"/>
<organism evidence="2 3">
    <name type="scientific">Pelomonas caseinilytica</name>
    <dbReference type="NCBI Taxonomy" id="2906763"/>
    <lineage>
        <taxon>Bacteria</taxon>
        <taxon>Pseudomonadati</taxon>
        <taxon>Pseudomonadota</taxon>
        <taxon>Betaproteobacteria</taxon>
        <taxon>Burkholderiales</taxon>
        <taxon>Sphaerotilaceae</taxon>
        <taxon>Roseateles</taxon>
    </lineage>
</organism>
<dbReference type="EMBL" id="JAJTWT010000006">
    <property type="protein sequence ID" value="MCE4538667.1"/>
    <property type="molecule type" value="Genomic_DNA"/>
</dbReference>
<evidence type="ECO:0000313" key="3">
    <source>
        <dbReference type="Proteomes" id="UP001201463"/>
    </source>
</evidence>
<keyword evidence="1" id="KW-0472">Membrane</keyword>
<reference evidence="2 3" key="1">
    <citation type="submission" date="2021-12" db="EMBL/GenBank/DDBJ databases">
        <title>Genome seq of p7.</title>
        <authorList>
            <person name="Seo T."/>
        </authorList>
    </citation>
    <scope>NUCLEOTIDE SEQUENCE [LARGE SCALE GENOMIC DNA]</scope>
    <source>
        <strain evidence="2 3">P7</strain>
    </source>
</reference>
<dbReference type="Pfam" id="PF03929">
    <property type="entry name" value="PepSY_TM"/>
    <property type="match status" value="1"/>
</dbReference>
<evidence type="ECO:0000256" key="1">
    <source>
        <dbReference type="SAM" id="Phobius"/>
    </source>
</evidence>
<dbReference type="PANTHER" id="PTHR34219:SF5">
    <property type="entry name" value="BLR4505 PROTEIN"/>
    <property type="match status" value="1"/>
</dbReference>
<sequence>MRPFLVLLHRWFGLAAAGFLFIAGLTGAVIAFDHELDAALNPAFFEARGTGPARSALGLADALEAAEPRLRLRYLPLQAEPGHTLLAMVEPREPGTPLGYNQVALDPATGQVQARRQWGALSLSRENLLPFLYALHYSLHLPEAGGIAWGIWLMGLIGIAWVLDCFVALALSFPSPRQWRKSLAFRWAKGGHALTFDLHRSGGVWLWALVLVIALTSVAMNLRQQVVVPLVSRVSTLTPGPFETRTPGATPVAPRLTRAQAVAAAEALARQRGVSQPAGGVFHAAEIGVYGVGFFEAGNDHGDGGLGNPWIYVDSRDGRFAGAVIPGQGTAGDLYLQAQFPLHSGRILGLPGRILVAALGLAVAALSATGVLVWLRKARARRHAARLSSPPALETSRA</sequence>
<gene>
    <name evidence="2" type="ORF">LXT12_15555</name>
</gene>
<dbReference type="Proteomes" id="UP001201463">
    <property type="component" value="Unassembled WGS sequence"/>
</dbReference>
<feature type="transmembrane region" description="Helical" evidence="1">
    <location>
        <begin position="204"/>
        <end position="222"/>
    </location>
</feature>
<dbReference type="PANTHER" id="PTHR34219">
    <property type="entry name" value="IRON-REGULATED INNER MEMBRANE PROTEIN-RELATED"/>
    <property type="match status" value="1"/>
</dbReference>
<feature type="transmembrane region" description="Helical" evidence="1">
    <location>
        <begin position="12"/>
        <end position="32"/>
    </location>
</feature>